<evidence type="ECO:0000313" key="3">
    <source>
        <dbReference type="Proteomes" id="UP000019113"/>
    </source>
</evidence>
<comment type="caution">
    <text evidence="2">The sequence shown here is derived from an EMBL/GenBank/DDBJ whole genome shotgun (WGS) entry which is preliminary data.</text>
</comment>
<keyword evidence="3" id="KW-1185">Reference proteome</keyword>
<dbReference type="KEGG" id="hhu:AR456_19450"/>
<name>W1N6H4_9GAMM</name>
<reference evidence="2 3" key="1">
    <citation type="submission" date="2013-08" db="EMBL/GenBank/DDBJ databases">
        <title>draft genome of Halomonas huanghegensis, strain BJGMM-B45T.</title>
        <authorList>
            <person name="Miao C."/>
            <person name="Wan Y."/>
            <person name="Jin W."/>
        </authorList>
    </citation>
    <scope>NUCLEOTIDE SEQUENCE [LARGE SCALE GENOMIC DNA]</scope>
    <source>
        <strain evidence="2 3">BJGMM-B45</strain>
    </source>
</reference>
<dbReference type="RefSeq" id="WP_021819262.1">
    <property type="nucleotide sequence ID" value="NZ_AVBC01000034.1"/>
</dbReference>
<feature type="transmembrane region" description="Helical" evidence="1">
    <location>
        <begin position="12"/>
        <end position="32"/>
    </location>
</feature>
<keyword evidence="1" id="KW-1133">Transmembrane helix</keyword>
<dbReference type="PATRIC" id="fig|1178482.3.peg.2311"/>
<organism evidence="2 3">
    <name type="scientific">Halomonas huangheensis</name>
    <dbReference type="NCBI Taxonomy" id="1178482"/>
    <lineage>
        <taxon>Bacteria</taxon>
        <taxon>Pseudomonadati</taxon>
        <taxon>Pseudomonadota</taxon>
        <taxon>Gammaproteobacteria</taxon>
        <taxon>Oceanospirillales</taxon>
        <taxon>Halomonadaceae</taxon>
        <taxon>Halomonas</taxon>
    </lineage>
</organism>
<keyword evidence="1" id="KW-0812">Transmembrane</keyword>
<dbReference type="EMBL" id="AVBC01000034">
    <property type="protein sequence ID" value="ERL51114.1"/>
    <property type="molecule type" value="Genomic_DNA"/>
</dbReference>
<evidence type="ECO:0000256" key="1">
    <source>
        <dbReference type="SAM" id="Phobius"/>
    </source>
</evidence>
<gene>
    <name evidence="2" type="ORF">BJB45_19275</name>
</gene>
<keyword evidence="1" id="KW-0472">Membrane</keyword>
<dbReference type="AlphaFoldDB" id="W1N6H4"/>
<evidence type="ECO:0000313" key="2">
    <source>
        <dbReference type="EMBL" id="ERL51114.1"/>
    </source>
</evidence>
<accession>W1N6H4</accession>
<protein>
    <submittedName>
        <fullName evidence="2">Uncharacterized protein</fullName>
    </submittedName>
</protein>
<dbReference type="Proteomes" id="UP000019113">
    <property type="component" value="Unassembled WGS sequence"/>
</dbReference>
<sequence>MTVTSQLRRYRLTSLALSVTLALAAISLVALWPTGQHTLLLLSLTLPCLATWQSTGSSSTAEKHRYSGLAETINHLTLAGLGTFIVLQLLH</sequence>
<proteinExistence type="predicted"/>